<protein>
    <recommendedName>
        <fullName evidence="3">CarboxypepD_reg-like domain-containing protein</fullName>
    </recommendedName>
</protein>
<dbReference type="Proteomes" id="UP000185003">
    <property type="component" value="Unassembled WGS sequence"/>
</dbReference>
<dbReference type="AlphaFoldDB" id="A0A1N6D9F1"/>
<gene>
    <name evidence="1" type="ORF">SAMN04488055_0490</name>
</gene>
<dbReference type="InterPro" id="IPR008969">
    <property type="entry name" value="CarboxyPept-like_regulatory"/>
</dbReference>
<dbReference type="Gene3D" id="2.60.40.1120">
    <property type="entry name" value="Carboxypeptidase-like, regulatory domain"/>
    <property type="match status" value="1"/>
</dbReference>
<evidence type="ECO:0000313" key="2">
    <source>
        <dbReference type="Proteomes" id="UP000185003"/>
    </source>
</evidence>
<accession>A0A1N6D9F1</accession>
<organism evidence="1 2">
    <name type="scientific">Chitinophaga niabensis</name>
    <dbReference type="NCBI Taxonomy" id="536979"/>
    <lineage>
        <taxon>Bacteria</taxon>
        <taxon>Pseudomonadati</taxon>
        <taxon>Bacteroidota</taxon>
        <taxon>Chitinophagia</taxon>
        <taxon>Chitinophagales</taxon>
        <taxon>Chitinophagaceae</taxon>
        <taxon>Chitinophaga</taxon>
    </lineage>
</organism>
<name>A0A1N6D9F1_9BACT</name>
<reference evidence="1 2" key="1">
    <citation type="submission" date="2016-11" db="EMBL/GenBank/DDBJ databases">
        <authorList>
            <person name="Jaros S."/>
            <person name="Januszkiewicz K."/>
            <person name="Wedrychowicz H."/>
        </authorList>
    </citation>
    <scope>NUCLEOTIDE SEQUENCE [LARGE SCALE GENOMIC DNA]</scope>
    <source>
        <strain evidence="1 2">DSM 24787</strain>
    </source>
</reference>
<keyword evidence="2" id="KW-1185">Reference proteome</keyword>
<sequence length="625" mass="67307">MHKPSFVLKRASFILLITFSLFYAPGLYAQQPLSKTVSFRVTNKPVDTVLAIISRQGACSFSFAGSPFRGDSLVTFHIANKPVKQVLDLLFSGRIQYVESGDNIILQRAEQVRERNYVISGYVRDKENGQVVPNASIYDHTNLYSTFTNNEGFFHLRLKDKGRQPSVQLTVSKEFYTDTALYVLPGFDREVSLAISPARTVVLKEFIVSDQVEKTWLGRRLLSEGLRRQTQNISKFFADKPVQTSLVPAIGSHGKMAGQVVNKFSLNFVGGYSAGLNGVEVAGGFNIDKKDVQYVQVAGIFNMVGGKMTGAQATGGYNHVMQSVEGAQAAGIANVAKGKMKGAQATGGLNLVGDSAKGAQAAGLSNLVKGNLEGVQAAGGLNQVRGNVTGAQAAGISNFNQGNTTGASITGALNHTGGNMVGLQLAGIVNSTSKDVMGIQLSGAGNISGGTMAGMQFSSLFNYSHRLKGIQFALVNIADTSSGLSFGLLNIIRKGGYYKLSVSANDLMPLNLSFKSGRKQFYTLFTGGMDNDLYNVGFGIGRSFSIGKKWAITTDLLQLNVFDKDWKSLGQVYRFQPLLNFSFTRWLSVHAGPALSVSEYSSGVNKFSERRLSQLLGWQAGISFF</sequence>
<dbReference type="EMBL" id="FSRA01000001">
    <property type="protein sequence ID" value="SIN67357.1"/>
    <property type="molecule type" value="Genomic_DNA"/>
</dbReference>
<evidence type="ECO:0008006" key="3">
    <source>
        <dbReference type="Google" id="ProtNLM"/>
    </source>
</evidence>
<proteinExistence type="predicted"/>
<evidence type="ECO:0000313" key="1">
    <source>
        <dbReference type="EMBL" id="SIN67357.1"/>
    </source>
</evidence>
<dbReference type="STRING" id="536979.SAMN04488055_0490"/>
<dbReference type="SUPFAM" id="SSF49464">
    <property type="entry name" value="Carboxypeptidase regulatory domain-like"/>
    <property type="match status" value="1"/>
</dbReference>